<dbReference type="InterPro" id="IPR002347">
    <property type="entry name" value="SDR_fam"/>
</dbReference>
<organism evidence="1 2">
    <name type="scientific">Micromonospora tarensis</name>
    <dbReference type="NCBI Taxonomy" id="2806100"/>
    <lineage>
        <taxon>Bacteria</taxon>
        <taxon>Bacillati</taxon>
        <taxon>Actinomycetota</taxon>
        <taxon>Actinomycetes</taxon>
        <taxon>Micromonosporales</taxon>
        <taxon>Micromonosporaceae</taxon>
        <taxon>Micromonospora</taxon>
    </lineage>
</organism>
<dbReference type="EMBL" id="JAEVHL010000027">
    <property type="protein sequence ID" value="MBM0275576.1"/>
    <property type="molecule type" value="Genomic_DNA"/>
</dbReference>
<name>A0ABS1YDT6_9ACTN</name>
<dbReference type="Pfam" id="PF13561">
    <property type="entry name" value="adh_short_C2"/>
    <property type="match status" value="1"/>
</dbReference>
<comment type="caution">
    <text evidence="1">The sequence shown here is derived from an EMBL/GenBank/DDBJ whole genome shotgun (WGS) entry which is preliminary data.</text>
</comment>
<reference evidence="1 2" key="1">
    <citation type="submission" date="2021-01" db="EMBL/GenBank/DDBJ databases">
        <title>Draft genome sequence of Micromonospora sp. strain STR1s_6.</title>
        <authorList>
            <person name="Karlyshev A."/>
            <person name="Jawad R."/>
        </authorList>
    </citation>
    <scope>NUCLEOTIDE SEQUENCE [LARGE SCALE GENOMIC DNA]</scope>
    <source>
        <strain evidence="1 2">STR1S-6</strain>
    </source>
</reference>
<dbReference type="InterPro" id="IPR036291">
    <property type="entry name" value="NAD(P)-bd_dom_sf"/>
</dbReference>
<accession>A0ABS1YDT6</accession>
<gene>
    <name evidence="1" type="ORF">JM949_09000</name>
</gene>
<dbReference type="SUPFAM" id="SSF51735">
    <property type="entry name" value="NAD(P)-binding Rossmann-fold domains"/>
    <property type="match status" value="1"/>
</dbReference>
<sequence>MGASTICTVTAYSVRLVAARYPLGRLGLPQGVAGAVALLASADASWITGQTVVCDGGVALSGRAG</sequence>
<dbReference type="Proteomes" id="UP000622245">
    <property type="component" value="Unassembled WGS sequence"/>
</dbReference>
<proteinExistence type="predicted"/>
<dbReference type="Gene3D" id="3.40.50.720">
    <property type="entry name" value="NAD(P)-binding Rossmann-like Domain"/>
    <property type="match status" value="1"/>
</dbReference>
<evidence type="ECO:0000313" key="1">
    <source>
        <dbReference type="EMBL" id="MBM0275576.1"/>
    </source>
</evidence>
<protein>
    <submittedName>
        <fullName evidence="1">SDR family oxidoreductase</fullName>
    </submittedName>
</protein>
<keyword evidence="2" id="KW-1185">Reference proteome</keyword>
<evidence type="ECO:0000313" key="2">
    <source>
        <dbReference type="Proteomes" id="UP000622245"/>
    </source>
</evidence>